<evidence type="ECO:0000313" key="1">
    <source>
        <dbReference type="EMBL" id="KZV28126.1"/>
    </source>
</evidence>
<dbReference type="AlphaFoldDB" id="A0A2Z7B345"/>
<evidence type="ECO:0000313" key="2">
    <source>
        <dbReference type="Proteomes" id="UP000250235"/>
    </source>
</evidence>
<proteinExistence type="predicted"/>
<name>A0A2Z7B345_9LAMI</name>
<reference evidence="1 2" key="1">
    <citation type="journal article" date="2015" name="Proc. Natl. Acad. Sci. U.S.A.">
        <title>The resurrection genome of Boea hygrometrica: A blueprint for survival of dehydration.</title>
        <authorList>
            <person name="Xiao L."/>
            <person name="Yang G."/>
            <person name="Zhang L."/>
            <person name="Yang X."/>
            <person name="Zhao S."/>
            <person name="Ji Z."/>
            <person name="Zhou Q."/>
            <person name="Hu M."/>
            <person name="Wang Y."/>
            <person name="Chen M."/>
            <person name="Xu Y."/>
            <person name="Jin H."/>
            <person name="Xiao X."/>
            <person name="Hu G."/>
            <person name="Bao F."/>
            <person name="Hu Y."/>
            <person name="Wan P."/>
            <person name="Li L."/>
            <person name="Deng X."/>
            <person name="Kuang T."/>
            <person name="Xiang C."/>
            <person name="Zhu J.K."/>
            <person name="Oliver M.J."/>
            <person name="He Y."/>
        </authorList>
    </citation>
    <scope>NUCLEOTIDE SEQUENCE [LARGE SCALE GENOMIC DNA]</scope>
    <source>
        <strain evidence="2">cv. XS01</strain>
    </source>
</reference>
<protein>
    <submittedName>
        <fullName evidence="1">Uncharacterized protein</fullName>
    </submittedName>
</protein>
<gene>
    <name evidence="1" type="ORF">F511_18748</name>
</gene>
<dbReference type="EMBL" id="KV010174">
    <property type="protein sequence ID" value="KZV28126.1"/>
    <property type="molecule type" value="Genomic_DNA"/>
</dbReference>
<dbReference type="Proteomes" id="UP000250235">
    <property type="component" value="Unassembled WGS sequence"/>
</dbReference>
<organism evidence="1 2">
    <name type="scientific">Dorcoceras hygrometricum</name>
    <dbReference type="NCBI Taxonomy" id="472368"/>
    <lineage>
        <taxon>Eukaryota</taxon>
        <taxon>Viridiplantae</taxon>
        <taxon>Streptophyta</taxon>
        <taxon>Embryophyta</taxon>
        <taxon>Tracheophyta</taxon>
        <taxon>Spermatophyta</taxon>
        <taxon>Magnoliopsida</taxon>
        <taxon>eudicotyledons</taxon>
        <taxon>Gunneridae</taxon>
        <taxon>Pentapetalae</taxon>
        <taxon>asterids</taxon>
        <taxon>lamiids</taxon>
        <taxon>Lamiales</taxon>
        <taxon>Gesneriaceae</taxon>
        <taxon>Didymocarpoideae</taxon>
        <taxon>Trichosporeae</taxon>
        <taxon>Loxocarpinae</taxon>
        <taxon>Dorcoceras</taxon>
    </lineage>
</organism>
<accession>A0A2Z7B345</accession>
<keyword evidence="2" id="KW-1185">Reference proteome</keyword>
<sequence>MRAMLLSVCWYLATAGYQRKEHLLNLIAKSKRCRINLFKRHRFVIALFNSLFTSMTSCAAADLSSSADCDDINADVIIADSRSCTSSQLLIVMTSSLLLIASSGIYADRVAVVRAEVGFSLGSSWTFSAERHLRVAILFPVPIWVCCAVCKLSWSGSCPELIW</sequence>